<comment type="caution">
    <text evidence="2">The sequence shown here is derived from an EMBL/GenBank/DDBJ whole genome shotgun (WGS) entry which is preliminary data.</text>
</comment>
<keyword evidence="1" id="KW-0472">Membrane</keyword>
<dbReference type="Proteomes" id="UP000568106">
    <property type="component" value="Unassembled WGS sequence"/>
</dbReference>
<keyword evidence="3" id="KW-1185">Reference proteome</keyword>
<reference evidence="2" key="1">
    <citation type="submission" date="2020-08" db="EMBL/GenBank/DDBJ databases">
        <title>Genomic Encyclopedia of Type Strains, Phase IV (KMG-V): Genome sequencing to study the core and pangenomes of soil and plant-associated prokaryotes.</title>
        <authorList>
            <person name="Whitman W."/>
        </authorList>
    </citation>
    <scope>NUCLEOTIDE SEQUENCE [LARGE SCALE GENOMIC DNA]</scope>
    <source>
        <strain evidence="2">M8UP27</strain>
    </source>
</reference>
<feature type="transmembrane region" description="Helical" evidence="1">
    <location>
        <begin position="69"/>
        <end position="87"/>
    </location>
</feature>
<feature type="transmembrane region" description="Helical" evidence="1">
    <location>
        <begin position="39"/>
        <end position="57"/>
    </location>
</feature>
<proteinExistence type="predicted"/>
<keyword evidence="1" id="KW-1133">Transmembrane helix</keyword>
<dbReference type="EMBL" id="JACHDY010000003">
    <property type="protein sequence ID" value="MBB5317725.1"/>
    <property type="molecule type" value="Genomic_DNA"/>
</dbReference>
<evidence type="ECO:0000313" key="3">
    <source>
        <dbReference type="Proteomes" id="UP000568106"/>
    </source>
</evidence>
<accession>A0A7W8MSC5</accession>
<organism evidence="2 3">
    <name type="scientific">Tunturiibacter empetritectus</name>
    <dbReference type="NCBI Taxonomy" id="3069691"/>
    <lineage>
        <taxon>Bacteria</taxon>
        <taxon>Pseudomonadati</taxon>
        <taxon>Acidobacteriota</taxon>
        <taxon>Terriglobia</taxon>
        <taxon>Terriglobales</taxon>
        <taxon>Acidobacteriaceae</taxon>
        <taxon>Tunturiibacter</taxon>
    </lineage>
</organism>
<keyword evidence="1" id="KW-0812">Transmembrane</keyword>
<evidence type="ECO:0000256" key="1">
    <source>
        <dbReference type="SAM" id="Phobius"/>
    </source>
</evidence>
<evidence type="ECO:0000313" key="2">
    <source>
        <dbReference type="EMBL" id="MBB5317725.1"/>
    </source>
</evidence>
<sequence length="141" mass="16425">MRTPLYKRPKDLMWYFGISAALIGVVVAISVAGVSRNTLFQWLYTVVSILFVFWYFVTDSRTLWKSRSFWIFTFTLLMLHGFALTIVCEHVEKVKPVLFFVGIWLELCVFFLSRNMLFPGHSTAFQTKSPGSNKDFNNNDF</sequence>
<gene>
    <name evidence="2" type="ORF">HDF09_002411</name>
</gene>
<feature type="transmembrane region" description="Helical" evidence="1">
    <location>
        <begin position="12"/>
        <end position="33"/>
    </location>
</feature>
<name>A0A7W8MSC5_9BACT</name>
<protein>
    <submittedName>
        <fullName evidence="2">FtsH-binding integral membrane protein</fullName>
    </submittedName>
</protein>
<dbReference type="AlphaFoldDB" id="A0A7W8MSC5"/>
<feature type="transmembrane region" description="Helical" evidence="1">
    <location>
        <begin position="93"/>
        <end position="112"/>
    </location>
</feature>